<protein>
    <submittedName>
        <fullName evidence="2">Uncharacterized protein</fullName>
    </submittedName>
</protein>
<sequence>MRTLRLLSFLFSTLCLTLVLHPTLLLILAVYSATHEVKLPGEGLLFTVSRLASYSVSVKGTALSWALVAFVSALMSYKLVRRLRIE</sequence>
<dbReference type="eggNOG" id="arCOG10921">
    <property type="taxonomic scope" value="Archaea"/>
</dbReference>
<keyword evidence="1" id="KW-1133">Transmembrane helix</keyword>
<feature type="transmembrane region" description="Helical" evidence="1">
    <location>
        <begin position="56"/>
        <end position="77"/>
    </location>
</feature>
<keyword evidence="1" id="KW-0472">Membrane</keyword>
<dbReference type="Proteomes" id="UP000008386">
    <property type="component" value="Chromosome"/>
</dbReference>
<dbReference type="STRING" id="529709.PYCH_12730"/>
<dbReference type="AlphaFoldDB" id="F8AFB2"/>
<reference evidence="2 3" key="1">
    <citation type="journal article" date="2011" name="J. Bacteriol.">
        <title>Complete genome sequence of the obligate piezophilic hyperthermophilic archaeon Pyrococcus yayanosii CH1.</title>
        <authorList>
            <person name="Jun X."/>
            <person name="Lupeng L."/>
            <person name="Minjuan X."/>
            <person name="Oger P."/>
            <person name="Fengping W."/>
            <person name="Jebbar M."/>
            <person name="Xiang X."/>
        </authorList>
    </citation>
    <scope>NUCLEOTIDE SEQUENCE [LARGE SCALE GENOMIC DNA]</scope>
    <source>
        <strain evidence="3">CH1 / JCM 16557</strain>
    </source>
</reference>
<keyword evidence="3" id="KW-1185">Reference proteome</keyword>
<gene>
    <name evidence="2" type="ordered locus">PYCH_12730</name>
</gene>
<evidence type="ECO:0000256" key="1">
    <source>
        <dbReference type="SAM" id="Phobius"/>
    </source>
</evidence>
<proteinExistence type="predicted"/>
<dbReference type="KEGG" id="pya:PYCH_12730"/>
<dbReference type="HOGENOM" id="CLU_2490593_0_0_2"/>
<evidence type="ECO:0000313" key="3">
    <source>
        <dbReference type="Proteomes" id="UP000008386"/>
    </source>
</evidence>
<dbReference type="RefSeq" id="WP_013906001.1">
    <property type="nucleotide sequence ID" value="NC_015680.1"/>
</dbReference>
<dbReference type="EMBL" id="CP002779">
    <property type="protein sequence ID" value="AEH24945.1"/>
    <property type="molecule type" value="Genomic_DNA"/>
</dbReference>
<keyword evidence="1" id="KW-0812">Transmembrane</keyword>
<name>F8AFB2_PYRYC</name>
<dbReference type="GeneID" id="10837845"/>
<accession>F8AFB2</accession>
<organism evidence="2 3">
    <name type="scientific">Pyrococcus yayanosii (strain CH1 / JCM 16557)</name>
    <dbReference type="NCBI Taxonomy" id="529709"/>
    <lineage>
        <taxon>Archaea</taxon>
        <taxon>Methanobacteriati</taxon>
        <taxon>Methanobacteriota</taxon>
        <taxon>Thermococci</taxon>
        <taxon>Thermococcales</taxon>
        <taxon>Thermococcaceae</taxon>
        <taxon>Pyrococcus</taxon>
    </lineage>
</organism>
<evidence type="ECO:0000313" key="2">
    <source>
        <dbReference type="EMBL" id="AEH24945.1"/>
    </source>
</evidence>